<evidence type="ECO:0000256" key="1">
    <source>
        <dbReference type="SAM" id="MobiDB-lite"/>
    </source>
</evidence>
<dbReference type="AlphaFoldDB" id="A0A2N5VSR2"/>
<name>A0A2N5VSR2_9BASI</name>
<keyword evidence="3" id="KW-1185">Reference proteome</keyword>
<protein>
    <submittedName>
        <fullName evidence="2">Uncharacterized protein</fullName>
    </submittedName>
</protein>
<organism evidence="2 3">
    <name type="scientific">Puccinia coronata f. sp. avenae</name>
    <dbReference type="NCBI Taxonomy" id="200324"/>
    <lineage>
        <taxon>Eukaryota</taxon>
        <taxon>Fungi</taxon>
        <taxon>Dikarya</taxon>
        <taxon>Basidiomycota</taxon>
        <taxon>Pucciniomycotina</taxon>
        <taxon>Pucciniomycetes</taxon>
        <taxon>Pucciniales</taxon>
        <taxon>Pucciniaceae</taxon>
        <taxon>Puccinia</taxon>
    </lineage>
</organism>
<sequence>MSRHKRIPEPKKSLRDPRQSPSSKRKSPGNYFKRFHEPKRRLPNPTSSEQSPSRSLTHSSQQSQGNCTSSGEDNSLIYPTL</sequence>
<dbReference type="EMBL" id="PGCJ01000069">
    <property type="protein sequence ID" value="PLW53034.1"/>
    <property type="molecule type" value="Genomic_DNA"/>
</dbReference>
<dbReference type="Proteomes" id="UP000235388">
    <property type="component" value="Unassembled WGS sequence"/>
</dbReference>
<accession>A0A2N5VSR2</accession>
<gene>
    <name evidence="2" type="ORF">PCANC_10746</name>
</gene>
<feature type="compositionally biased region" description="Polar residues" evidence="1">
    <location>
        <begin position="44"/>
        <end position="73"/>
    </location>
</feature>
<feature type="region of interest" description="Disordered" evidence="1">
    <location>
        <begin position="1"/>
        <end position="81"/>
    </location>
</feature>
<reference evidence="2 3" key="1">
    <citation type="submission" date="2017-11" db="EMBL/GenBank/DDBJ databases">
        <title>De novo assembly and phasing of dikaryotic genomes from two isolates of Puccinia coronata f. sp. avenae, the causal agent of oat crown rust.</title>
        <authorList>
            <person name="Miller M.E."/>
            <person name="Zhang Y."/>
            <person name="Omidvar V."/>
            <person name="Sperschneider J."/>
            <person name="Schwessinger B."/>
            <person name="Raley C."/>
            <person name="Palmer J.M."/>
            <person name="Garnica D."/>
            <person name="Upadhyaya N."/>
            <person name="Rathjen J."/>
            <person name="Taylor J.M."/>
            <person name="Park R.F."/>
            <person name="Dodds P.N."/>
            <person name="Hirsch C.D."/>
            <person name="Kianian S.F."/>
            <person name="Figueroa M."/>
        </authorList>
    </citation>
    <scope>NUCLEOTIDE SEQUENCE [LARGE SCALE GENOMIC DNA]</scope>
    <source>
        <strain evidence="2">12NC29</strain>
    </source>
</reference>
<evidence type="ECO:0000313" key="2">
    <source>
        <dbReference type="EMBL" id="PLW53034.1"/>
    </source>
</evidence>
<feature type="compositionally biased region" description="Basic and acidic residues" evidence="1">
    <location>
        <begin position="7"/>
        <end position="18"/>
    </location>
</feature>
<comment type="caution">
    <text evidence="2">The sequence shown here is derived from an EMBL/GenBank/DDBJ whole genome shotgun (WGS) entry which is preliminary data.</text>
</comment>
<evidence type="ECO:0000313" key="3">
    <source>
        <dbReference type="Proteomes" id="UP000235388"/>
    </source>
</evidence>
<proteinExistence type="predicted"/>